<organism evidence="2 3">
    <name type="scientific">Olpidium bornovanus</name>
    <dbReference type="NCBI Taxonomy" id="278681"/>
    <lineage>
        <taxon>Eukaryota</taxon>
        <taxon>Fungi</taxon>
        <taxon>Fungi incertae sedis</taxon>
        <taxon>Olpidiomycota</taxon>
        <taxon>Olpidiomycotina</taxon>
        <taxon>Olpidiomycetes</taxon>
        <taxon>Olpidiales</taxon>
        <taxon>Olpidiaceae</taxon>
        <taxon>Olpidium</taxon>
    </lineage>
</organism>
<feature type="region of interest" description="Disordered" evidence="1">
    <location>
        <begin position="82"/>
        <end position="102"/>
    </location>
</feature>
<sequence>LRQPSTTAAFAGRAPPAPESAQPSRLLSPSSERINTNQGSTNSPVGLMAGTDFPPGLSHTSAGPPVLTADLLTTCDPGTFPASHSLTRGREQHCSPPTDVTAAPQPPVSVLCAYVYPMMCPLISMVAFTFRI</sequence>
<comment type="caution">
    <text evidence="2">The sequence shown here is derived from an EMBL/GenBank/DDBJ whole genome shotgun (WGS) entry which is preliminary data.</text>
</comment>
<dbReference type="Proteomes" id="UP000673691">
    <property type="component" value="Unassembled WGS sequence"/>
</dbReference>
<name>A0A8H7ZWF0_9FUNG</name>
<accession>A0A8H7ZWF0</accession>
<feature type="region of interest" description="Disordered" evidence="1">
    <location>
        <begin position="1"/>
        <end position="65"/>
    </location>
</feature>
<feature type="non-terminal residue" evidence="2">
    <location>
        <position position="1"/>
    </location>
</feature>
<keyword evidence="3" id="KW-1185">Reference proteome</keyword>
<dbReference type="EMBL" id="JAEFCI010005534">
    <property type="protein sequence ID" value="KAG5460233.1"/>
    <property type="molecule type" value="Genomic_DNA"/>
</dbReference>
<proteinExistence type="predicted"/>
<protein>
    <submittedName>
        <fullName evidence="2">Uncharacterized protein</fullName>
    </submittedName>
</protein>
<evidence type="ECO:0000313" key="3">
    <source>
        <dbReference type="Proteomes" id="UP000673691"/>
    </source>
</evidence>
<feature type="compositionally biased region" description="Polar residues" evidence="1">
    <location>
        <begin position="21"/>
        <end position="44"/>
    </location>
</feature>
<reference evidence="2 3" key="1">
    <citation type="journal article" name="Sci. Rep.">
        <title>Genome-scale phylogenetic analyses confirm Olpidium as the closest living zoosporic fungus to the non-flagellated, terrestrial fungi.</title>
        <authorList>
            <person name="Chang Y."/>
            <person name="Rochon D."/>
            <person name="Sekimoto S."/>
            <person name="Wang Y."/>
            <person name="Chovatia M."/>
            <person name="Sandor L."/>
            <person name="Salamov A."/>
            <person name="Grigoriev I.V."/>
            <person name="Stajich J.E."/>
            <person name="Spatafora J.W."/>
        </authorList>
    </citation>
    <scope>NUCLEOTIDE SEQUENCE [LARGE SCALE GENOMIC DNA]</scope>
    <source>
        <strain evidence="2">S191</strain>
    </source>
</reference>
<evidence type="ECO:0000256" key="1">
    <source>
        <dbReference type="SAM" id="MobiDB-lite"/>
    </source>
</evidence>
<evidence type="ECO:0000313" key="2">
    <source>
        <dbReference type="EMBL" id="KAG5460233.1"/>
    </source>
</evidence>
<dbReference type="AlphaFoldDB" id="A0A8H7ZWF0"/>
<gene>
    <name evidence="2" type="ORF">BJ554DRAFT_7741</name>
</gene>